<gene>
    <name evidence="6" type="ordered locus">Dtox_4109</name>
</gene>
<comment type="catalytic activity">
    <reaction evidence="5">
        <text>O-phospho-L-tyrosyl-[protein] + H2O = L-tyrosyl-[protein] + phosphate</text>
        <dbReference type="Rhea" id="RHEA:10684"/>
        <dbReference type="Rhea" id="RHEA-COMP:10136"/>
        <dbReference type="Rhea" id="RHEA-COMP:20101"/>
        <dbReference type="ChEBI" id="CHEBI:15377"/>
        <dbReference type="ChEBI" id="CHEBI:43474"/>
        <dbReference type="ChEBI" id="CHEBI:46858"/>
        <dbReference type="ChEBI" id="CHEBI:61978"/>
        <dbReference type="EC" id="3.1.3.48"/>
    </reaction>
</comment>
<dbReference type="Pfam" id="PF19567">
    <property type="entry name" value="CpsB_CapC"/>
    <property type="match status" value="1"/>
</dbReference>
<dbReference type="SUPFAM" id="SSF89550">
    <property type="entry name" value="PHP domain-like"/>
    <property type="match status" value="1"/>
</dbReference>
<name>C8VYQ8_DESAS</name>
<dbReference type="Gene3D" id="3.20.20.140">
    <property type="entry name" value="Metal-dependent hydrolases"/>
    <property type="match status" value="1"/>
</dbReference>
<dbReference type="PANTHER" id="PTHR39181">
    <property type="entry name" value="TYROSINE-PROTEIN PHOSPHATASE YWQE"/>
    <property type="match status" value="1"/>
</dbReference>
<dbReference type="KEGG" id="dae:Dtox_4109"/>
<keyword evidence="4" id="KW-0904">Protein phosphatase</keyword>
<evidence type="ECO:0000313" key="7">
    <source>
        <dbReference type="Proteomes" id="UP000002217"/>
    </source>
</evidence>
<dbReference type="eggNOG" id="COG4464">
    <property type="taxonomic scope" value="Bacteria"/>
</dbReference>
<dbReference type="STRING" id="485916.Dtox_4109"/>
<dbReference type="GO" id="GO:0004725">
    <property type="term" value="F:protein tyrosine phosphatase activity"/>
    <property type="evidence" value="ECO:0007669"/>
    <property type="project" value="UniProtKB-EC"/>
</dbReference>
<dbReference type="InterPro" id="IPR016667">
    <property type="entry name" value="Caps_polysacc_synth_CpsB/CapC"/>
</dbReference>
<dbReference type="HOGENOM" id="CLU_085966_1_0_9"/>
<evidence type="ECO:0000313" key="6">
    <source>
        <dbReference type="EMBL" id="ACV64779.1"/>
    </source>
</evidence>
<dbReference type="PIRSF" id="PIRSF016557">
    <property type="entry name" value="Caps_synth_CpsB"/>
    <property type="match status" value="1"/>
</dbReference>
<protein>
    <recommendedName>
        <fullName evidence="2">protein-tyrosine-phosphatase</fullName>
        <ecNumber evidence="2">3.1.3.48</ecNumber>
    </recommendedName>
</protein>
<keyword evidence="7" id="KW-1185">Reference proteome</keyword>
<dbReference type="PANTHER" id="PTHR39181:SF1">
    <property type="entry name" value="TYROSINE-PROTEIN PHOSPHATASE YWQE"/>
    <property type="match status" value="1"/>
</dbReference>
<dbReference type="GO" id="GO:0030145">
    <property type="term" value="F:manganese ion binding"/>
    <property type="evidence" value="ECO:0007669"/>
    <property type="project" value="InterPro"/>
</dbReference>
<evidence type="ECO:0000256" key="4">
    <source>
        <dbReference type="ARBA" id="ARBA00022912"/>
    </source>
</evidence>
<dbReference type="EMBL" id="CP001720">
    <property type="protein sequence ID" value="ACV64779.1"/>
    <property type="molecule type" value="Genomic_DNA"/>
</dbReference>
<dbReference type="AlphaFoldDB" id="C8VYQ8"/>
<evidence type="ECO:0000256" key="5">
    <source>
        <dbReference type="ARBA" id="ARBA00051722"/>
    </source>
</evidence>
<evidence type="ECO:0000256" key="3">
    <source>
        <dbReference type="ARBA" id="ARBA00022801"/>
    </source>
</evidence>
<comment type="similarity">
    <text evidence="1">Belongs to the metallo-dependent hydrolases superfamily. CpsB/CapC family.</text>
</comment>
<dbReference type="EC" id="3.1.3.48" evidence="2"/>
<reference evidence="6 7" key="1">
    <citation type="journal article" date="2009" name="Stand. Genomic Sci.">
        <title>Complete genome sequence of Desulfotomaculum acetoxidans type strain (5575).</title>
        <authorList>
            <person name="Spring S."/>
            <person name="Lapidus A."/>
            <person name="Schroder M."/>
            <person name="Gleim D."/>
            <person name="Sims D."/>
            <person name="Meincke L."/>
            <person name="Glavina Del Rio T."/>
            <person name="Tice H."/>
            <person name="Copeland A."/>
            <person name="Cheng J.F."/>
            <person name="Lucas S."/>
            <person name="Chen F."/>
            <person name="Nolan M."/>
            <person name="Bruce D."/>
            <person name="Goodwin L."/>
            <person name="Pitluck S."/>
            <person name="Ivanova N."/>
            <person name="Mavromatis K."/>
            <person name="Mikhailova N."/>
            <person name="Pati A."/>
            <person name="Chen A."/>
            <person name="Palaniappan K."/>
            <person name="Land M."/>
            <person name="Hauser L."/>
            <person name="Chang Y.J."/>
            <person name="Jeffries C.D."/>
            <person name="Chain P."/>
            <person name="Saunders E."/>
            <person name="Brettin T."/>
            <person name="Detter J.C."/>
            <person name="Goker M."/>
            <person name="Bristow J."/>
            <person name="Eisen J.A."/>
            <person name="Markowitz V."/>
            <person name="Hugenholtz P."/>
            <person name="Kyrpides N.C."/>
            <person name="Klenk H.P."/>
            <person name="Han C."/>
        </authorList>
    </citation>
    <scope>NUCLEOTIDE SEQUENCE [LARGE SCALE GENOMIC DNA]</scope>
    <source>
        <strain evidence="7">ATCC 49208 / DSM 771 / VKM B-1644</strain>
    </source>
</reference>
<proteinExistence type="inferred from homology"/>
<organism evidence="6 7">
    <name type="scientific">Desulfofarcimen acetoxidans (strain ATCC 49208 / DSM 771 / KCTC 5769 / VKM B-1644 / 5575)</name>
    <name type="common">Desulfotomaculum acetoxidans</name>
    <dbReference type="NCBI Taxonomy" id="485916"/>
    <lineage>
        <taxon>Bacteria</taxon>
        <taxon>Bacillati</taxon>
        <taxon>Bacillota</taxon>
        <taxon>Clostridia</taxon>
        <taxon>Eubacteriales</taxon>
        <taxon>Peptococcaceae</taxon>
        <taxon>Desulfofarcimen</taxon>
    </lineage>
</organism>
<sequence length="266" mass="29242">MIDVHSHILPGLDDGSPDLQTSLAMASAAVENGIGTIVATPHFIPGVMENRRDKVLEAVRALQSHIDREKLPLSILPGTEAYCDIALPALVKSGEVLTVNDGGRYLLMELPMATVPQYTEHVIYELKLLGITPVIAHPERNKGIASDPSFLYKLVSNGVLAQVNATSLLGEYGESVKAAALQFLKLRWVHFLATDAHSPGRRLASLVKASDYIEKILQIETEWIRKNPQLLINNADINVGPLDMLQAKKGFLGKLRQIVVRKRKTY</sequence>
<dbReference type="Proteomes" id="UP000002217">
    <property type="component" value="Chromosome"/>
</dbReference>
<dbReference type="InterPro" id="IPR016195">
    <property type="entry name" value="Pol/histidinol_Pase-like"/>
</dbReference>
<evidence type="ECO:0000256" key="1">
    <source>
        <dbReference type="ARBA" id="ARBA00005750"/>
    </source>
</evidence>
<accession>C8VYQ8</accession>
<evidence type="ECO:0000256" key="2">
    <source>
        <dbReference type="ARBA" id="ARBA00013064"/>
    </source>
</evidence>
<dbReference type="OrthoDB" id="9788539at2"/>
<keyword evidence="3 6" id="KW-0378">Hydrolase</keyword>
<dbReference type="RefSeq" id="WP_015759449.1">
    <property type="nucleotide sequence ID" value="NC_013216.1"/>
</dbReference>